<evidence type="ECO:0000256" key="2">
    <source>
        <dbReference type="ARBA" id="ARBA00022741"/>
    </source>
</evidence>
<dbReference type="InterPro" id="IPR013083">
    <property type="entry name" value="Znf_RING/FYVE/PHD"/>
</dbReference>
<feature type="domain" description="RING-type" evidence="7">
    <location>
        <begin position="25"/>
        <end position="63"/>
    </location>
</feature>
<evidence type="ECO:0000259" key="7">
    <source>
        <dbReference type="PROSITE" id="PS50089"/>
    </source>
</evidence>
<dbReference type="GO" id="GO:0008270">
    <property type="term" value="F:zinc ion binding"/>
    <property type="evidence" value="ECO:0007669"/>
    <property type="project" value="UniProtKB-KW"/>
</dbReference>
<dbReference type="GO" id="GO:0006289">
    <property type="term" value="P:nucleotide-excision repair"/>
    <property type="evidence" value="ECO:0007669"/>
    <property type="project" value="TreeGrafter"/>
</dbReference>
<protein>
    <submittedName>
        <fullName evidence="9">Dna repair protein rad16</fullName>
    </submittedName>
</protein>
<dbReference type="GO" id="GO:0016787">
    <property type="term" value="F:hydrolase activity"/>
    <property type="evidence" value="ECO:0007669"/>
    <property type="project" value="UniProtKB-KW"/>
</dbReference>
<dbReference type="OrthoDB" id="448448at2759"/>
<dbReference type="CDD" id="cd18793">
    <property type="entry name" value="SF2_C_SNF"/>
    <property type="match status" value="1"/>
</dbReference>
<keyword evidence="3" id="KW-0378">Hydrolase</keyword>
<evidence type="ECO:0000256" key="4">
    <source>
        <dbReference type="ARBA" id="ARBA00022806"/>
    </source>
</evidence>
<keyword evidence="2" id="KW-0547">Nucleotide-binding</keyword>
<dbReference type="GO" id="GO:0008094">
    <property type="term" value="F:ATP-dependent activity, acting on DNA"/>
    <property type="evidence" value="ECO:0007669"/>
    <property type="project" value="TreeGrafter"/>
</dbReference>
<dbReference type="Pfam" id="PF00271">
    <property type="entry name" value="Helicase_C"/>
    <property type="match status" value="1"/>
</dbReference>
<dbReference type="GO" id="GO:0005524">
    <property type="term" value="F:ATP binding"/>
    <property type="evidence" value="ECO:0007669"/>
    <property type="project" value="UniProtKB-KW"/>
</dbReference>
<dbReference type="Gene3D" id="3.40.50.300">
    <property type="entry name" value="P-loop containing nucleotide triphosphate hydrolases"/>
    <property type="match status" value="1"/>
</dbReference>
<dbReference type="InterPro" id="IPR050628">
    <property type="entry name" value="SNF2_RAD54_helicase_TF"/>
</dbReference>
<dbReference type="GO" id="GO:0005634">
    <property type="term" value="C:nucleus"/>
    <property type="evidence" value="ECO:0007669"/>
    <property type="project" value="TreeGrafter"/>
</dbReference>
<dbReference type="InterPro" id="IPR049730">
    <property type="entry name" value="SNF2/RAD54-like_C"/>
</dbReference>
<dbReference type="GO" id="GO:0004386">
    <property type="term" value="F:helicase activity"/>
    <property type="evidence" value="ECO:0007669"/>
    <property type="project" value="UniProtKB-KW"/>
</dbReference>
<keyword evidence="4" id="KW-0347">Helicase</keyword>
<evidence type="ECO:0000313" key="10">
    <source>
        <dbReference type="Proteomes" id="UP000053780"/>
    </source>
</evidence>
<dbReference type="Gene3D" id="3.30.40.10">
    <property type="entry name" value="Zinc/RING finger domain, C3HC4 (zinc finger)"/>
    <property type="match status" value="1"/>
</dbReference>
<dbReference type="PROSITE" id="PS50089">
    <property type="entry name" value="ZF_RING_2"/>
    <property type="match status" value="1"/>
</dbReference>
<keyword evidence="6" id="KW-0862">Zinc</keyword>
<evidence type="ECO:0000256" key="3">
    <source>
        <dbReference type="ARBA" id="ARBA00022801"/>
    </source>
</evidence>
<dbReference type="VEuPathDB" id="MicrosporidiaDB:NAPIS_ORF02303"/>
<keyword evidence="10" id="KW-1185">Reference proteome</keyword>
<name>T0M9P7_9MICR</name>
<evidence type="ECO:0000256" key="5">
    <source>
        <dbReference type="ARBA" id="ARBA00022840"/>
    </source>
</evidence>
<organism evidence="9 10">
    <name type="scientific">Vairimorpha apis BRL 01</name>
    <dbReference type="NCBI Taxonomy" id="1037528"/>
    <lineage>
        <taxon>Eukaryota</taxon>
        <taxon>Fungi</taxon>
        <taxon>Fungi incertae sedis</taxon>
        <taxon>Microsporidia</taxon>
        <taxon>Nosematidae</taxon>
        <taxon>Vairimorpha</taxon>
    </lineage>
</organism>
<evidence type="ECO:0000313" key="9">
    <source>
        <dbReference type="EMBL" id="EQB60126.1"/>
    </source>
</evidence>
<reference evidence="9 10" key="1">
    <citation type="journal article" date="2013" name="BMC Genomics">
        <title>Genome sequencing and comparative genomics of honey bee microsporidia, Nosema apis reveal novel insights into host-parasite interactions.</title>
        <authorList>
            <person name="Chen Yp."/>
            <person name="Pettis J.S."/>
            <person name="Zhao Y."/>
            <person name="Liu X."/>
            <person name="Tallon L.J."/>
            <person name="Sadzewicz L.D."/>
            <person name="Li R."/>
            <person name="Zheng H."/>
            <person name="Huang S."/>
            <person name="Zhang X."/>
            <person name="Hamilton M.C."/>
            <person name="Pernal S.F."/>
            <person name="Melathopoulos A.P."/>
            <person name="Yan X."/>
            <person name="Evans J.D."/>
        </authorList>
    </citation>
    <scope>NUCLEOTIDE SEQUENCE [LARGE SCALE GENOMIC DNA]</scope>
    <source>
        <strain evidence="9 10">BRL 01</strain>
    </source>
</reference>
<dbReference type="PROSITE" id="PS51194">
    <property type="entry name" value="HELICASE_CTER"/>
    <property type="match status" value="1"/>
</dbReference>
<accession>T0M9P7</accession>
<dbReference type="InterPro" id="IPR001841">
    <property type="entry name" value="Znf_RING"/>
</dbReference>
<dbReference type="SMART" id="SM00490">
    <property type="entry name" value="HELICc"/>
    <property type="match status" value="1"/>
</dbReference>
<keyword evidence="5" id="KW-0067">ATP-binding</keyword>
<evidence type="ECO:0000259" key="8">
    <source>
        <dbReference type="PROSITE" id="PS51194"/>
    </source>
</evidence>
<evidence type="ECO:0000256" key="1">
    <source>
        <dbReference type="ARBA" id="ARBA00007025"/>
    </source>
</evidence>
<dbReference type="PANTHER" id="PTHR45626">
    <property type="entry name" value="TRANSCRIPTION TERMINATION FACTOR 2-RELATED"/>
    <property type="match status" value="1"/>
</dbReference>
<comment type="similarity">
    <text evidence="1">Belongs to the SNF2/RAD54 helicase family.</text>
</comment>
<dbReference type="AlphaFoldDB" id="T0M9P7"/>
<dbReference type="EMBL" id="KE647330">
    <property type="protein sequence ID" value="EQB60126.1"/>
    <property type="molecule type" value="Genomic_DNA"/>
</dbReference>
<dbReference type="HOGENOM" id="CLU_000315_2_8_1"/>
<keyword evidence="6" id="KW-0479">Metal-binding</keyword>
<proteinExistence type="inferred from homology"/>
<dbReference type="InterPro" id="IPR001650">
    <property type="entry name" value="Helicase_C-like"/>
</dbReference>
<dbReference type="Proteomes" id="UP000053780">
    <property type="component" value="Unassembled WGS sequence"/>
</dbReference>
<evidence type="ECO:0000256" key="6">
    <source>
        <dbReference type="PROSITE-ProRule" id="PRU00175"/>
    </source>
</evidence>
<feature type="domain" description="Helicase C-terminal" evidence="8">
    <location>
        <begin position="95"/>
        <end position="250"/>
    </location>
</feature>
<sequence length="262" mass="30690">MRLAANHPYLVFKNRNTSFSDIPICGFCNEECDDPIMSKCKHIFCREEAKNFLLESPECPVCKIKISIDLNQVYDYKVQTKIDPNNWISSTKIEFLVQQLTNLHNNNTKIEKSIIFSQYVNFLEILRWRLERAGFRCVVIYGNMQINQRKVAIDKFNNESHITVFLISLKAGGVALNLTEANNVFLMDLWWNPAVEEQAMDRIHRIGQHRPIRIHRIIIENSIESKILELQNKKKALFESSIEQNYAAVEKINEEDLHFLFN</sequence>
<dbReference type="SUPFAM" id="SSF52540">
    <property type="entry name" value="P-loop containing nucleoside triphosphate hydrolases"/>
    <property type="match status" value="1"/>
</dbReference>
<dbReference type="SUPFAM" id="SSF57850">
    <property type="entry name" value="RING/U-box"/>
    <property type="match status" value="1"/>
</dbReference>
<dbReference type="PANTHER" id="PTHR45626:SF12">
    <property type="entry name" value="DNA REPAIR PROTEIN RAD16"/>
    <property type="match status" value="1"/>
</dbReference>
<gene>
    <name evidence="9" type="ORF">NAPIS_ORF02303</name>
</gene>
<dbReference type="InterPro" id="IPR027417">
    <property type="entry name" value="P-loop_NTPase"/>
</dbReference>
<keyword evidence="6" id="KW-0863">Zinc-finger</keyword>